<evidence type="ECO:0000256" key="8">
    <source>
        <dbReference type="ARBA" id="ARBA00022840"/>
    </source>
</evidence>
<dbReference type="GO" id="GO:0005524">
    <property type="term" value="F:ATP binding"/>
    <property type="evidence" value="ECO:0007669"/>
    <property type="project" value="UniProtKB-UniRule"/>
</dbReference>
<evidence type="ECO:0000256" key="10">
    <source>
        <dbReference type="ARBA" id="ARBA00047454"/>
    </source>
</evidence>
<dbReference type="EMBL" id="JAVFHQ010000041">
    <property type="protein sequence ID" value="KAK4542443.1"/>
    <property type="molecule type" value="Genomic_DNA"/>
</dbReference>
<evidence type="ECO:0000256" key="1">
    <source>
        <dbReference type="ARBA" id="ARBA00006432"/>
    </source>
</evidence>
<comment type="similarity">
    <text evidence="1">Belongs to the ATP-dependent AMP-binding enzyme family.</text>
</comment>
<evidence type="ECO:0000313" key="15">
    <source>
        <dbReference type="EMBL" id="KAK4542443.1"/>
    </source>
</evidence>
<comment type="catalytic activity">
    <reaction evidence="9">
        <text>L-threonyl-[protein] + ATP = O-phospho-L-threonyl-[protein] + ADP + H(+)</text>
        <dbReference type="Rhea" id="RHEA:46608"/>
        <dbReference type="Rhea" id="RHEA-COMP:11060"/>
        <dbReference type="Rhea" id="RHEA-COMP:11605"/>
        <dbReference type="ChEBI" id="CHEBI:15378"/>
        <dbReference type="ChEBI" id="CHEBI:30013"/>
        <dbReference type="ChEBI" id="CHEBI:30616"/>
        <dbReference type="ChEBI" id="CHEBI:61977"/>
        <dbReference type="ChEBI" id="CHEBI:456216"/>
        <dbReference type="EC" id="2.7.11.11"/>
    </reaction>
</comment>
<evidence type="ECO:0000256" key="12">
    <source>
        <dbReference type="SAM" id="MobiDB-lite"/>
    </source>
</evidence>
<dbReference type="Pfam" id="PF00501">
    <property type="entry name" value="AMP-binding"/>
    <property type="match status" value="1"/>
</dbReference>
<evidence type="ECO:0000256" key="3">
    <source>
        <dbReference type="ARBA" id="ARBA00022527"/>
    </source>
</evidence>
<dbReference type="EC" id="2.7.11.11" evidence="2"/>
<reference evidence="15 16" key="1">
    <citation type="submission" date="2021-11" db="EMBL/GenBank/DDBJ databases">
        <title>Black yeast isolated from Biological Soil Crust.</title>
        <authorList>
            <person name="Kurbessoian T."/>
        </authorList>
    </citation>
    <scope>NUCLEOTIDE SEQUENCE [LARGE SCALE GENOMIC DNA]</scope>
    <source>
        <strain evidence="15 16">CCFEE 5522</strain>
    </source>
</reference>
<keyword evidence="6 11" id="KW-0547">Nucleotide-binding</keyword>
<dbReference type="FunFam" id="3.30.300.30:FF:000008">
    <property type="entry name" value="2,3-dihydroxybenzoate-AMP ligase"/>
    <property type="match status" value="1"/>
</dbReference>
<dbReference type="PANTHER" id="PTHR24353:SF37">
    <property type="entry name" value="CAMP-DEPENDENT PROTEIN KINASE CATALYTIC SUBUNIT PRKX"/>
    <property type="match status" value="1"/>
</dbReference>
<evidence type="ECO:0000259" key="14">
    <source>
        <dbReference type="PROSITE" id="PS51285"/>
    </source>
</evidence>
<proteinExistence type="inferred from homology"/>
<dbReference type="SMART" id="SM00220">
    <property type="entry name" value="S_TKc"/>
    <property type="match status" value="1"/>
</dbReference>
<feature type="compositionally biased region" description="Basic and acidic residues" evidence="12">
    <location>
        <begin position="18"/>
        <end position="43"/>
    </location>
</feature>
<dbReference type="InterPro" id="IPR025110">
    <property type="entry name" value="AMP-bd_C"/>
</dbReference>
<evidence type="ECO:0000256" key="5">
    <source>
        <dbReference type="ARBA" id="ARBA00022679"/>
    </source>
</evidence>
<dbReference type="Gene3D" id="1.10.510.10">
    <property type="entry name" value="Transferase(Phosphotransferase) domain 1"/>
    <property type="match status" value="1"/>
</dbReference>
<feature type="domain" description="AGC-kinase C-terminal" evidence="14">
    <location>
        <begin position="332"/>
        <end position="400"/>
    </location>
</feature>
<dbReference type="PANTHER" id="PTHR24353">
    <property type="entry name" value="CYCLIC NUCLEOTIDE-DEPENDENT PROTEIN KINASE"/>
    <property type="match status" value="1"/>
</dbReference>
<dbReference type="SUPFAM" id="SSF56112">
    <property type="entry name" value="Protein kinase-like (PK-like)"/>
    <property type="match status" value="1"/>
</dbReference>
<dbReference type="PROSITE" id="PS51285">
    <property type="entry name" value="AGC_KINASE_CTER"/>
    <property type="match status" value="1"/>
</dbReference>
<dbReference type="GO" id="GO:0005952">
    <property type="term" value="C:cAMP-dependent protein kinase complex"/>
    <property type="evidence" value="ECO:0007669"/>
    <property type="project" value="TreeGrafter"/>
</dbReference>
<evidence type="ECO:0000259" key="13">
    <source>
        <dbReference type="PROSITE" id="PS50011"/>
    </source>
</evidence>
<evidence type="ECO:0000256" key="6">
    <source>
        <dbReference type="ARBA" id="ARBA00022741"/>
    </source>
</evidence>
<dbReference type="Gene3D" id="3.40.50.12780">
    <property type="entry name" value="N-terminal domain of ligase-like"/>
    <property type="match status" value="1"/>
</dbReference>
<evidence type="ECO:0000313" key="16">
    <source>
        <dbReference type="Proteomes" id="UP001324427"/>
    </source>
</evidence>
<dbReference type="InterPro" id="IPR008271">
    <property type="entry name" value="Ser/Thr_kinase_AS"/>
</dbReference>
<dbReference type="SMART" id="SM00133">
    <property type="entry name" value="S_TK_X"/>
    <property type="match status" value="1"/>
</dbReference>
<dbReference type="CDD" id="cd05580">
    <property type="entry name" value="STKc_PKA_like"/>
    <property type="match status" value="1"/>
</dbReference>
<keyword evidence="5" id="KW-0808">Transferase</keyword>
<dbReference type="Proteomes" id="UP001324427">
    <property type="component" value="Unassembled WGS sequence"/>
</dbReference>
<dbReference type="InterPro" id="IPR000719">
    <property type="entry name" value="Prot_kinase_dom"/>
</dbReference>
<keyword evidence="8 11" id="KW-0067">ATP-binding</keyword>
<keyword evidence="4" id="KW-0436">Ligase</keyword>
<feature type="domain" description="Protein kinase" evidence="13">
    <location>
        <begin position="69"/>
        <end position="331"/>
    </location>
</feature>
<dbReference type="SUPFAM" id="SSF56801">
    <property type="entry name" value="Acetyl-CoA synthetase-like"/>
    <property type="match status" value="1"/>
</dbReference>
<dbReference type="Gene3D" id="3.30.200.20">
    <property type="entry name" value="Phosphorylase Kinase, domain 1"/>
    <property type="match status" value="1"/>
</dbReference>
<dbReference type="PROSITE" id="PS00107">
    <property type="entry name" value="PROTEIN_KINASE_ATP"/>
    <property type="match status" value="1"/>
</dbReference>
<accession>A0AAV9JCE3</accession>
<evidence type="ECO:0000256" key="4">
    <source>
        <dbReference type="ARBA" id="ARBA00022598"/>
    </source>
</evidence>
<protein>
    <recommendedName>
        <fullName evidence="2">cAMP-dependent protein kinase</fullName>
        <ecNumber evidence="2">2.7.11.11</ecNumber>
    </recommendedName>
</protein>
<gene>
    <name evidence="15" type="ORF">LTR36_006695</name>
</gene>
<comment type="catalytic activity">
    <reaction evidence="10">
        <text>L-seryl-[protein] + ATP = O-phospho-L-seryl-[protein] + ADP + H(+)</text>
        <dbReference type="Rhea" id="RHEA:17989"/>
        <dbReference type="Rhea" id="RHEA-COMP:9863"/>
        <dbReference type="Rhea" id="RHEA-COMP:11604"/>
        <dbReference type="ChEBI" id="CHEBI:15378"/>
        <dbReference type="ChEBI" id="CHEBI:29999"/>
        <dbReference type="ChEBI" id="CHEBI:30616"/>
        <dbReference type="ChEBI" id="CHEBI:83421"/>
        <dbReference type="ChEBI" id="CHEBI:456216"/>
        <dbReference type="EC" id="2.7.11.11"/>
    </reaction>
</comment>
<dbReference type="AlphaFoldDB" id="A0AAV9JCE3"/>
<evidence type="ECO:0000256" key="2">
    <source>
        <dbReference type="ARBA" id="ARBA00012444"/>
    </source>
</evidence>
<sequence>MAPAVMSKLLHRMSQSSGDKENFAAREEEKQKLAEWEATKEPMEPDDITIDPQKKPVGHSSKYLRKEDFDLIKTLGTGTFARVWLTKLAHRKSEDNNKVFALKILRKTDVIRLKQVEHVRNERNVLAGVAGHPFITTMVASFQDSDTLYMLLEYCPGGEVFSYLRRARRFNEPTSQFYAAEIVLILEFLHEKEGVAYRDLKPENILIDAEGHLKLVDFGFAKKIDNRETYTLCGTPEYLAPEVIRNTGHGTAVDWWAFGILIYEFLVGQPPFWDQNPMKIYEQIVEGKVRYPSAMSQDARDIIAGLCTVDVTKRLGNVKGGASTVKAQPWFKTIDWDSLYHRKMQGPIVPHLKGPDDTRNFDEYDAEPVHRDPYTKPPLLEQTIPEHFASIVSQYGDRTAVISRHQKAQLTYDELDRKSNALARGLQGIGVQKGNRVAVSLGNNVEFAIATYALFKLGAILNPLNPSFNVSQVVAATSHLEASHLIIGTETNLSRKPPRSNVALLTHIAPNLRGGKLESELVPSLQQVVLVDNSAGRVDAQELRATVPFESVLDGSGQALPDQGLHKDDVINIQFTSGTTNTPKAACLSHKSILNNGLQIGDRMVLTPEDVVCCPPPLFHCFGCILGYMATATHGSAIVFPTEAFDPLATLKAVQEYKATALYGVATMFLAELELLADGAVPYEGFQYLRTGIAAGSSVPAELMRKLHKILNLHDLTICYGMTETSPVSIMTRTDDPIQKRVETVGRLMPHVEAKIVDVLDPSKILGVEERGELAVSGYLVMKEYWDDAEKTAEVMIPDADDPSKVWMMTGDEASMDEEGYVKITGRIKDLIIRGGENIHPLEVENCLLAHDNVREVSVVGLPDEKYGEVVAAFTVRKHGSELTADEVRSWVREKLSGHLVPKYVFWVDDYPKTASGKIQKFKLRDLGMVLLRDGQGLQ</sequence>
<dbReference type="InterPro" id="IPR017441">
    <property type="entry name" value="Protein_kinase_ATP_BS"/>
</dbReference>
<dbReference type="PROSITE" id="PS00108">
    <property type="entry name" value="PROTEIN_KINASE_ST"/>
    <property type="match status" value="1"/>
</dbReference>
<dbReference type="InterPro" id="IPR042099">
    <property type="entry name" value="ANL_N_sf"/>
</dbReference>
<dbReference type="InterPro" id="IPR045851">
    <property type="entry name" value="AMP-bd_C_sf"/>
</dbReference>
<dbReference type="Gene3D" id="3.30.300.30">
    <property type="match status" value="1"/>
</dbReference>
<evidence type="ECO:0000256" key="7">
    <source>
        <dbReference type="ARBA" id="ARBA00022777"/>
    </source>
</evidence>
<evidence type="ECO:0000256" key="9">
    <source>
        <dbReference type="ARBA" id="ARBA00047292"/>
    </source>
</evidence>
<dbReference type="Pfam" id="PF00069">
    <property type="entry name" value="Pkinase"/>
    <property type="match status" value="1"/>
</dbReference>
<evidence type="ECO:0000256" key="11">
    <source>
        <dbReference type="PROSITE-ProRule" id="PRU10141"/>
    </source>
</evidence>
<keyword evidence="7" id="KW-0418">Kinase</keyword>
<comment type="caution">
    <text evidence="15">The sequence shown here is derived from an EMBL/GenBank/DDBJ whole genome shotgun (WGS) entry which is preliminary data.</text>
</comment>
<dbReference type="GO" id="GO:0004691">
    <property type="term" value="F:cAMP-dependent protein kinase activity"/>
    <property type="evidence" value="ECO:0007669"/>
    <property type="project" value="UniProtKB-EC"/>
</dbReference>
<name>A0AAV9JCE3_9PEZI</name>
<keyword evidence="3" id="KW-0723">Serine/threonine-protein kinase</keyword>
<feature type="binding site" evidence="11">
    <location>
        <position position="103"/>
    </location>
    <ligand>
        <name>ATP</name>
        <dbReference type="ChEBI" id="CHEBI:30616"/>
    </ligand>
</feature>
<keyword evidence="16" id="KW-1185">Reference proteome</keyword>
<dbReference type="GO" id="GO:0005829">
    <property type="term" value="C:cytosol"/>
    <property type="evidence" value="ECO:0007669"/>
    <property type="project" value="TreeGrafter"/>
</dbReference>
<dbReference type="InterPro" id="IPR000961">
    <property type="entry name" value="AGC-kinase_C"/>
</dbReference>
<feature type="region of interest" description="Disordered" evidence="12">
    <location>
        <begin position="1"/>
        <end position="59"/>
    </location>
</feature>
<dbReference type="Pfam" id="PF13193">
    <property type="entry name" value="AMP-binding_C"/>
    <property type="match status" value="1"/>
</dbReference>
<dbReference type="FunFam" id="1.10.510.10:FF:000005">
    <property type="entry name" value="cAMP-dependent protein kinase catalytic subunit alpha"/>
    <property type="match status" value="1"/>
</dbReference>
<organism evidence="15 16">
    <name type="scientific">Oleoguttula mirabilis</name>
    <dbReference type="NCBI Taxonomy" id="1507867"/>
    <lineage>
        <taxon>Eukaryota</taxon>
        <taxon>Fungi</taxon>
        <taxon>Dikarya</taxon>
        <taxon>Ascomycota</taxon>
        <taxon>Pezizomycotina</taxon>
        <taxon>Dothideomycetes</taxon>
        <taxon>Dothideomycetidae</taxon>
        <taxon>Mycosphaerellales</taxon>
        <taxon>Teratosphaeriaceae</taxon>
        <taxon>Oleoguttula</taxon>
    </lineage>
</organism>
<dbReference type="GO" id="GO:0016874">
    <property type="term" value="F:ligase activity"/>
    <property type="evidence" value="ECO:0007669"/>
    <property type="project" value="UniProtKB-KW"/>
</dbReference>
<dbReference type="InterPro" id="IPR000873">
    <property type="entry name" value="AMP-dep_synth/lig_dom"/>
</dbReference>
<dbReference type="InterPro" id="IPR011009">
    <property type="entry name" value="Kinase-like_dom_sf"/>
</dbReference>
<dbReference type="PROSITE" id="PS50011">
    <property type="entry name" value="PROTEIN_KINASE_DOM"/>
    <property type="match status" value="1"/>
</dbReference>